<organism evidence="8 9">
    <name type="scientific">Martelella alba</name>
    <dbReference type="NCBI Taxonomy" id="2590451"/>
    <lineage>
        <taxon>Bacteria</taxon>
        <taxon>Pseudomonadati</taxon>
        <taxon>Pseudomonadota</taxon>
        <taxon>Alphaproteobacteria</taxon>
        <taxon>Hyphomicrobiales</taxon>
        <taxon>Aurantimonadaceae</taxon>
        <taxon>Martelella</taxon>
    </lineage>
</organism>
<dbReference type="GO" id="GO:0070475">
    <property type="term" value="P:rRNA base methylation"/>
    <property type="evidence" value="ECO:0007669"/>
    <property type="project" value="TreeGrafter"/>
</dbReference>
<keyword evidence="3 6" id="KW-0808">Transferase</keyword>
<evidence type="ECO:0000256" key="3">
    <source>
        <dbReference type="ARBA" id="ARBA00022679"/>
    </source>
</evidence>
<evidence type="ECO:0000256" key="2">
    <source>
        <dbReference type="ARBA" id="ARBA00022603"/>
    </source>
</evidence>
<keyword evidence="5" id="KW-0411">Iron-sulfur</keyword>
<dbReference type="PROSITE" id="PS51687">
    <property type="entry name" value="SAM_MT_RNA_M5U"/>
    <property type="match status" value="1"/>
</dbReference>
<protein>
    <submittedName>
        <fullName evidence="8">Class I SAM-dependent RNA methyltransferase</fullName>
    </submittedName>
</protein>
<feature type="binding site" evidence="6">
    <location>
        <position position="250"/>
    </location>
    <ligand>
        <name>S-adenosyl-L-methionine</name>
        <dbReference type="ChEBI" id="CHEBI:59789"/>
    </ligand>
</feature>
<accession>A0A506U785</accession>
<dbReference type="OrthoDB" id="9804590at2"/>
<dbReference type="Gene3D" id="2.40.50.1070">
    <property type="match status" value="1"/>
</dbReference>
<feature type="active site" description="Nucleophile" evidence="6">
    <location>
        <position position="371"/>
    </location>
</feature>
<feature type="active site" evidence="7">
    <location>
        <position position="371"/>
    </location>
</feature>
<feature type="binding site" evidence="6">
    <location>
        <position position="277"/>
    </location>
    <ligand>
        <name>S-adenosyl-L-methionine</name>
        <dbReference type="ChEBI" id="CHEBI:59789"/>
    </ligand>
</feature>
<dbReference type="Gene3D" id="2.40.50.140">
    <property type="entry name" value="Nucleic acid-binding proteins"/>
    <property type="match status" value="1"/>
</dbReference>
<keyword evidence="9" id="KW-1185">Reference proteome</keyword>
<dbReference type="CDD" id="cd02440">
    <property type="entry name" value="AdoMet_MTases"/>
    <property type="match status" value="1"/>
</dbReference>
<dbReference type="InterPro" id="IPR012340">
    <property type="entry name" value="NA-bd_OB-fold"/>
</dbReference>
<keyword evidence="4 6" id="KW-0949">S-adenosyl-L-methionine</keyword>
<feature type="binding site" evidence="6">
    <location>
        <position position="297"/>
    </location>
    <ligand>
        <name>S-adenosyl-L-methionine</name>
        <dbReference type="ChEBI" id="CHEBI:59789"/>
    </ligand>
</feature>
<dbReference type="InterPro" id="IPR030390">
    <property type="entry name" value="MeTrfase_TrmA_AS"/>
</dbReference>
<evidence type="ECO:0000256" key="6">
    <source>
        <dbReference type="PROSITE-ProRule" id="PRU01024"/>
    </source>
</evidence>
<sequence>MGAETVIIEKLGSQGDGIAKGPVFVPFTLPGEEVMIARNKDHGTLLALKKAAPERIAPACRHFGPDGRNGTCGGCALQHLGPDSYRAFKTALVSDALAFQHIDCPVAPLVEAAPGERRRASFAGRKTETGIVFGFSSPSSHHIVAIEECPVLLPSLVARFPAFKLLAGILTSSAEPFRIAVLETATGLDISFSGLKKPSEKRRQAAIKAALTLKGIARLSIDDEILVEPDKPSLSIDGVALVPPPAAFSQASIKAEDAMAQLVLDHLAGAKRVADLFSGFGTFALRLAQRARVHAVESSAPALAALDHAARNHQGLKPVSIERRDLYRRPLMPQELKIFDGIVFDPPRAGAREQAEELARSIVPKIVAVSCNPATLARDLEILVAGGYRIDKITPIDQFLWSPHVEAVACLTKIA</sequence>
<evidence type="ECO:0000313" key="9">
    <source>
        <dbReference type="Proteomes" id="UP000318801"/>
    </source>
</evidence>
<dbReference type="Gene3D" id="3.40.50.150">
    <property type="entry name" value="Vaccinia Virus protein VP39"/>
    <property type="match status" value="1"/>
</dbReference>
<keyword evidence="1" id="KW-0479">Metal-binding</keyword>
<proteinExistence type="inferred from homology"/>
<dbReference type="SUPFAM" id="SSF53335">
    <property type="entry name" value="S-adenosyl-L-methionine-dependent methyltransferases"/>
    <property type="match status" value="1"/>
</dbReference>
<keyword evidence="2 6" id="KW-0489">Methyltransferase</keyword>
<evidence type="ECO:0000256" key="1">
    <source>
        <dbReference type="ARBA" id="ARBA00022485"/>
    </source>
</evidence>
<dbReference type="InterPro" id="IPR010280">
    <property type="entry name" value="U5_MeTrfase_fam"/>
</dbReference>
<dbReference type="PANTHER" id="PTHR11061">
    <property type="entry name" value="RNA M5U METHYLTRANSFERASE"/>
    <property type="match status" value="1"/>
</dbReference>
<reference evidence="8 9" key="1">
    <citation type="submission" date="2019-06" db="EMBL/GenBank/DDBJ databases">
        <authorList>
            <person name="Li M."/>
        </authorList>
    </citation>
    <scope>NUCLEOTIDE SEQUENCE [LARGE SCALE GENOMIC DNA]</scope>
    <source>
        <strain evidence="8 9">BGMRC2036</strain>
    </source>
</reference>
<dbReference type="InterPro" id="IPR029063">
    <property type="entry name" value="SAM-dependent_MTases_sf"/>
</dbReference>
<evidence type="ECO:0000256" key="4">
    <source>
        <dbReference type="ARBA" id="ARBA00022691"/>
    </source>
</evidence>
<keyword evidence="1" id="KW-0004">4Fe-4S</keyword>
<dbReference type="GO" id="GO:0070041">
    <property type="term" value="F:rRNA (uridine-C5-)-methyltransferase activity"/>
    <property type="evidence" value="ECO:0007669"/>
    <property type="project" value="TreeGrafter"/>
</dbReference>
<comment type="caution">
    <text evidence="8">The sequence shown here is derived from an EMBL/GenBank/DDBJ whole genome shotgun (WGS) entry which is preliminary data.</text>
</comment>
<dbReference type="AlphaFoldDB" id="A0A506U785"/>
<dbReference type="Pfam" id="PF05958">
    <property type="entry name" value="tRNA_U5-meth_tr"/>
    <property type="match status" value="1"/>
</dbReference>
<gene>
    <name evidence="8" type="ORF">FJU08_15915</name>
</gene>
<comment type="similarity">
    <text evidence="6">Belongs to the class I-like SAM-binding methyltransferase superfamily. RNA M5U methyltransferase family.</text>
</comment>
<dbReference type="PROSITE" id="PS01230">
    <property type="entry name" value="TRMA_1"/>
    <property type="match status" value="1"/>
</dbReference>
<evidence type="ECO:0000313" key="8">
    <source>
        <dbReference type="EMBL" id="TPW28815.1"/>
    </source>
</evidence>
<dbReference type="Proteomes" id="UP000318801">
    <property type="component" value="Unassembled WGS sequence"/>
</dbReference>
<dbReference type="RefSeq" id="WP_141150014.1">
    <property type="nucleotide sequence ID" value="NZ_VHLG01000011.1"/>
</dbReference>
<dbReference type="SUPFAM" id="SSF50249">
    <property type="entry name" value="Nucleic acid-binding proteins"/>
    <property type="match status" value="1"/>
</dbReference>
<dbReference type="PANTHER" id="PTHR11061:SF49">
    <property type="entry name" value="23S RRNA (URACIL(1939)-C(5))-METHYLTRANSFERASE RLMD"/>
    <property type="match status" value="1"/>
</dbReference>
<feature type="binding site" evidence="6">
    <location>
        <position position="345"/>
    </location>
    <ligand>
        <name>S-adenosyl-L-methionine</name>
        <dbReference type="ChEBI" id="CHEBI:59789"/>
    </ligand>
</feature>
<evidence type="ECO:0000256" key="7">
    <source>
        <dbReference type="PROSITE-ProRule" id="PRU10015"/>
    </source>
</evidence>
<keyword evidence="1" id="KW-0408">Iron</keyword>
<dbReference type="GO" id="GO:0051539">
    <property type="term" value="F:4 iron, 4 sulfur cluster binding"/>
    <property type="evidence" value="ECO:0007669"/>
    <property type="project" value="UniProtKB-KW"/>
</dbReference>
<name>A0A506U785_9HYPH</name>
<evidence type="ECO:0000256" key="5">
    <source>
        <dbReference type="ARBA" id="ARBA00023014"/>
    </source>
</evidence>
<dbReference type="EMBL" id="VHLG01000011">
    <property type="protein sequence ID" value="TPW28815.1"/>
    <property type="molecule type" value="Genomic_DNA"/>
</dbReference>